<dbReference type="InParanoid" id="A0A0D0CRS1"/>
<organism evidence="1 2">
    <name type="scientific">Paxillus rubicundulus Ve08.2h10</name>
    <dbReference type="NCBI Taxonomy" id="930991"/>
    <lineage>
        <taxon>Eukaryota</taxon>
        <taxon>Fungi</taxon>
        <taxon>Dikarya</taxon>
        <taxon>Basidiomycota</taxon>
        <taxon>Agaricomycotina</taxon>
        <taxon>Agaricomycetes</taxon>
        <taxon>Agaricomycetidae</taxon>
        <taxon>Boletales</taxon>
        <taxon>Paxilineae</taxon>
        <taxon>Paxillaceae</taxon>
        <taxon>Paxillus</taxon>
    </lineage>
</organism>
<evidence type="ECO:0000313" key="1">
    <source>
        <dbReference type="EMBL" id="KIK78083.1"/>
    </source>
</evidence>
<dbReference type="AlphaFoldDB" id="A0A0D0CRS1"/>
<accession>A0A0D0CRS1</accession>
<sequence>MSLLDEDIVNEKDRWIQAKTSGPIVPKGIRARRGDAVIFHVAQVNSAPLSFPFASPRHRLLLILPPFLSLDSLSFISNIPLHTIRYEPRIPAMWTISIAGSPAMSILCVAGSKFTLP</sequence>
<name>A0A0D0CRS1_9AGAM</name>
<reference evidence="2" key="2">
    <citation type="submission" date="2015-01" db="EMBL/GenBank/DDBJ databases">
        <title>Evolutionary Origins and Diversification of the Mycorrhizal Mutualists.</title>
        <authorList>
            <consortium name="DOE Joint Genome Institute"/>
            <consortium name="Mycorrhizal Genomics Consortium"/>
            <person name="Kohler A."/>
            <person name="Kuo A."/>
            <person name="Nagy L.G."/>
            <person name="Floudas D."/>
            <person name="Copeland A."/>
            <person name="Barry K.W."/>
            <person name="Cichocki N."/>
            <person name="Veneault-Fourrey C."/>
            <person name="LaButti K."/>
            <person name="Lindquist E.A."/>
            <person name="Lipzen A."/>
            <person name="Lundell T."/>
            <person name="Morin E."/>
            <person name="Murat C."/>
            <person name="Riley R."/>
            <person name="Ohm R."/>
            <person name="Sun H."/>
            <person name="Tunlid A."/>
            <person name="Henrissat B."/>
            <person name="Grigoriev I.V."/>
            <person name="Hibbett D.S."/>
            <person name="Martin F."/>
        </authorList>
    </citation>
    <scope>NUCLEOTIDE SEQUENCE [LARGE SCALE GENOMIC DNA]</scope>
    <source>
        <strain evidence="2">Ve08.2h10</strain>
    </source>
</reference>
<reference evidence="1 2" key="1">
    <citation type="submission" date="2014-04" db="EMBL/GenBank/DDBJ databases">
        <authorList>
            <consortium name="DOE Joint Genome Institute"/>
            <person name="Kuo A."/>
            <person name="Kohler A."/>
            <person name="Jargeat P."/>
            <person name="Nagy L.G."/>
            <person name="Floudas D."/>
            <person name="Copeland A."/>
            <person name="Barry K.W."/>
            <person name="Cichocki N."/>
            <person name="Veneault-Fourrey C."/>
            <person name="LaButti K."/>
            <person name="Lindquist E.A."/>
            <person name="Lipzen A."/>
            <person name="Lundell T."/>
            <person name="Morin E."/>
            <person name="Murat C."/>
            <person name="Sun H."/>
            <person name="Tunlid A."/>
            <person name="Henrissat B."/>
            <person name="Grigoriev I.V."/>
            <person name="Hibbett D.S."/>
            <person name="Martin F."/>
            <person name="Nordberg H.P."/>
            <person name="Cantor M.N."/>
            <person name="Hua S.X."/>
        </authorList>
    </citation>
    <scope>NUCLEOTIDE SEQUENCE [LARGE SCALE GENOMIC DNA]</scope>
    <source>
        <strain evidence="1 2">Ve08.2h10</strain>
    </source>
</reference>
<dbReference type="Proteomes" id="UP000054538">
    <property type="component" value="Unassembled WGS sequence"/>
</dbReference>
<keyword evidence="2" id="KW-1185">Reference proteome</keyword>
<dbReference type="EMBL" id="KN826718">
    <property type="protein sequence ID" value="KIK78083.1"/>
    <property type="molecule type" value="Genomic_DNA"/>
</dbReference>
<dbReference type="HOGENOM" id="CLU_2085529_0_0_1"/>
<proteinExistence type="predicted"/>
<protein>
    <submittedName>
        <fullName evidence="1">Uncharacterized protein</fullName>
    </submittedName>
</protein>
<gene>
    <name evidence="1" type="ORF">PAXRUDRAFT_17079</name>
</gene>
<evidence type="ECO:0000313" key="2">
    <source>
        <dbReference type="Proteomes" id="UP000054538"/>
    </source>
</evidence>